<evidence type="ECO:0000256" key="7">
    <source>
        <dbReference type="ARBA" id="ARBA00022598"/>
    </source>
</evidence>
<dbReference type="FunFam" id="3.30.470.20:FF:000008">
    <property type="entry name" value="D-alanine--D-alanine ligase"/>
    <property type="match status" value="1"/>
</dbReference>
<comment type="catalytic activity">
    <reaction evidence="16 18">
        <text>2 D-alanine + ATP = D-alanyl-D-alanine + ADP + phosphate + H(+)</text>
        <dbReference type="Rhea" id="RHEA:11224"/>
        <dbReference type="ChEBI" id="CHEBI:15378"/>
        <dbReference type="ChEBI" id="CHEBI:30616"/>
        <dbReference type="ChEBI" id="CHEBI:43474"/>
        <dbReference type="ChEBI" id="CHEBI:57416"/>
        <dbReference type="ChEBI" id="CHEBI:57822"/>
        <dbReference type="ChEBI" id="CHEBI:456216"/>
        <dbReference type="EC" id="6.3.2.4"/>
    </reaction>
</comment>
<keyword evidence="11 20" id="KW-0460">Magnesium</keyword>
<proteinExistence type="inferred from homology"/>
<feature type="binding site" evidence="20">
    <location>
        <position position="257"/>
    </location>
    <ligand>
        <name>Mg(2+)</name>
        <dbReference type="ChEBI" id="CHEBI:18420"/>
        <label>1</label>
    </ligand>
</feature>
<dbReference type="Pfam" id="PF01820">
    <property type="entry name" value="Dala_Dala_lig_N"/>
    <property type="match status" value="1"/>
</dbReference>
<evidence type="ECO:0000313" key="23">
    <source>
        <dbReference type="EMBL" id="SSW96173.1"/>
    </source>
</evidence>
<dbReference type="PIRSF" id="PIRSF039102">
    <property type="entry name" value="Ddl/VanB"/>
    <property type="match status" value="1"/>
</dbReference>
<comment type="cofactor">
    <cofactor evidence="1">
        <name>Mn(2+)</name>
        <dbReference type="ChEBI" id="CHEBI:29035"/>
    </cofactor>
</comment>
<dbReference type="GO" id="GO:0008716">
    <property type="term" value="F:D-alanine-D-alanine ligase activity"/>
    <property type="evidence" value="ECO:0007669"/>
    <property type="project" value="UniProtKB-UniRule"/>
</dbReference>
<dbReference type="UniPathway" id="UPA00219"/>
<keyword evidence="13 18" id="KW-0573">Peptidoglycan synthesis</keyword>
<dbReference type="InterPro" id="IPR013815">
    <property type="entry name" value="ATP_grasp_subdomain_1"/>
</dbReference>
<dbReference type="PROSITE" id="PS50975">
    <property type="entry name" value="ATP_GRASP"/>
    <property type="match status" value="1"/>
</dbReference>
<dbReference type="InterPro" id="IPR011127">
    <property type="entry name" value="Dala_Dala_lig_N"/>
</dbReference>
<evidence type="ECO:0000256" key="3">
    <source>
        <dbReference type="ARBA" id="ARBA00004496"/>
    </source>
</evidence>
<feature type="binding site" evidence="20">
    <location>
        <position position="272"/>
    </location>
    <ligand>
        <name>Mg(2+)</name>
        <dbReference type="ChEBI" id="CHEBI:18420"/>
        <label>2</label>
    </ligand>
</feature>
<dbReference type="InterPro" id="IPR016185">
    <property type="entry name" value="PreATP-grasp_dom_sf"/>
</dbReference>
<dbReference type="Pfam" id="PF07478">
    <property type="entry name" value="Dala_Dala_lig_C"/>
    <property type="match status" value="1"/>
</dbReference>
<dbReference type="GO" id="GO:0046872">
    <property type="term" value="F:metal ion binding"/>
    <property type="evidence" value="ECO:0007669"/>
    <property type="project" value="UniProtKB-KW"/>
</dbReference>
<dbReference type="GO" id="GO:0009252">
    <property type="term" value="P:peptidoglycan biosynthetic process"/>
    <property type="evidence" value="ECO:0007669"/>
    <property type="project" value="UniProtKB-UniRule"/>
</dbReference>
<dbReference type="PANTHER" id="PTHR23132:SF23">
    <property type="entry name" value="D-ALANINE--D-ALANINE LIGASE B"/>
    <property type="match status" value="1"/>
</dbReference>
<dbReference type="GO" id="GO:0005829">
    <property type="term" value="C:cytosol"/>
    <property type="evidence" value="ECO:0007669"/>
    <property type="project" value="TreeGrafter"/>
</dbReference>
<comment type="function">
    <text evidence="2 18">Cell wall formation.</text>
</comment>
<dbReference type="FunFam" id="3.30.1490.20:FF:000007">
    <property type="entry name" value="D-alanine--D-alanine ligase"/>
    <property type="match status" value="1"/>
</dbReference>
<comment type="pathway">
    <text evidence="4 18">Cell wall biogenesis; peptidoglycan biosynthesis.</text>
</comment>
<dbReference type="EMBL" id="UFQR01000010">
    <property type="protein sequence ID" value="SSW96173.1"/>
    <property type="molecule type" value="Genomic_DNA"/>
</dbReference>
<evidence type="ECO:0000256" key="11">
    <source>
        <dbReference type="ARBA" id="ARBA00022842"/>
    </source>
</evidence>
<evidence type="ECO:0000256" key="13">
    <source>
        <dbReference type="ARBA" id="ARBA00022984"/>
    </source>
</evidence>
<evidence type="ECO:0000256" key="1">
    <source>
        <dbReference type="ARBA" id="ARBA00001936"/>
    </source>
</evidence>
<dbReference type="GO" id="GO:0005524">
    <property type="term" value="F:ATP binding"/>
    <property type="evidence" value="ECO:0007669"/>
    <property type="project" value="UniProtKB-UniRule"/>
</dbReference>
<evidence type="ECO:0000256" key="4">
    <source>
        <dbReference type="ARBA" id="ARBA00004752"/>
    </source>
</evidence>
<dbReference type="PROSITE" id="PS00844">
    <property type="entry name" value="DALA_DALA_LIGASE_2"/>
    <property type="match status" value="1"/>
</dbReference>
<dbReference type="Gene3D" id="3.30.1490.20">
    <property type="entry name" value="ATP-grasp fold, A domain"/>
    <property type="match status" value="1"/>
</dbReference>
<evidence type="ECO:0000256" key="20">
    <source>
        <dbReference type="PIRSR" id="PIRSR039102-3"/>
    </source>
</evidence>
<feature type="active site" evidence="19">
    <location>
        <position position="15"/>
    </location>
</feature>
<comment type="cofactor">
    <cofactor evidence="20">
        <name>Mg(2+)</name>
        <dbReference type="ChEBI" id="CHEBI:18420"/>
    </cofactor>
    <cofactor evidence="20">
        <name>Mn(2+)</name>
        <dbReference type="ChEBI" id="CHEBI:29035"/>
    </cofactor>
    <text evidence="20">Binds 2 magnesium or manganese ions per subunit.</text>
</comment>
<comment type="pathway">
    <text evidence="17">Glycan biosynthesis.</text>
</comment>
<evidence type="ECO:0000256" key="6">
    <source>
        <dbReference type="ARBA" id="ARBA00022490"/>
    </source>
</evidence>
<dbReference type="Gene3D" id="3.30.470.20">
    <property type="entry name" value="ATP-grasp fold, B domain"/>
    <property type="match status" value="1"/>
</dbReference>
<feature type="binding site" evidence="20">
    <location>
        <position position="270"/>
    </location>
    <ligand>
        <name>Mg(2+)</name>
        <dbReference type="ChEBI" id="CHEBI:18420"/>
        <label>2</label>
    </ligand>
</feature>
<evidence type="ECO:0000256" key="5">
    <source>
        <dbReference type="ARBA" id="ARBA00010871"/>
    </source>
</evidence>
<evidence type="ECO:0000259" key="22">
    <source>
        <dbReference type="PROSITE" id="PS50975"/>
    </source>
</evidence>
<evidence type="ECO:0000256" key="19">
    <source>
        <dbReference type="PIRSR" id="PIRSR039102-1"/>
    </source>
</evidence>
<evidence type="ECO:0000256" key="16">
    <source>
        <dbReference type="ARBA" id="ARBA00047614"/>
    </source>
</evidence>
<evidence type="ECO:0000256" key="9">
    <source>
        <dbReference type="ARBA" id="ARBA00022741"/>
    </source>
</evidence>
<dbReference type="EC" id="6.3.2.4" evidence="18"/>
<feature type="active site" evidence="19">
    <location>
        <position position="281"/>
    </location>
</feature>
<feature type="binding site" evidence="20">
    <location>
        <position position="270"/>
    </location>
    <ligand>
        <name>Mg(2+)</name>
        <dbReference type="ChEBI" id="CHEBI:18420"/>
        <label>1</label>
    </ligand>
</feature>
<dbReference type="HAMAP" id="MF_00047">
    <property type="entry name" value="Dala_Dala_lig"/>
    <property type="match status" value="1"/>
</dbReference>
<dbReference type="InterPro" id="IPR011761">
    <property type="entry name" value="ATP-grasp"/>
</dbReference>
<keyword evidence="8 20" id="KW-0479">Metal-binding</keyword>
<evidence type="ECO:0000256" key="10">
    <source>
        <dbReference type="ARBA" id="ARBA00022840"/>
    </source>
</evidence>
<evidence type="ECO:0000256" key="12">
    <source>
        <dbReference type="ARBA" id="ARBA00022960"/>
    </source>
</evidence>
<comment type="similarity">
    <text evidence="5 18">Belongs to the D-alanine--D-alanine ligase family.</text>
</comment>
<evidence type="ECO:0000256" key="8">
    <source>
        <dbReference type="ARBA" id="ARBA00022723"/>
    </source>
</evidence>
<evidence type="ECO:0000256" key="2">
    <source>
        <dbReference type="ARBA" id="ARBA00003921"/>
    </source>
</evidence>
<evidence type="ECO:0000256" key="14">
    <source>
        <dbReference type="ARBA" id="ARBA00023211"/>
    </source>
</evidence>
<dbReference type="SUPFAM" id="SSF52440">
    <property type="entry name" value="PreATP-grasp domain"/>
    <property type="match status" value="1"/>
</dbReference>
<dbReference type="AlphaFoldDB" id="A0A3B0M1V5"/>
<dbReference type="InterPro" id="IPR005905">
    <property type="entry name" value="D_ala_D_ala"/>
</dbReference>
<comment type="subcellular location">
    <subcellularLocation>
        <location evidence="3 18">Cytoplasm</location>
    </subcellularLocation>
</comment>
<organism evidence="23">
    <name type="scientific">Arsenophonus endosymbiont of Trialeurodes vaporariorum</name>
    <dbReference type="NCBI Taxonomy" id="235567"/>
    <lineage>
        <taxon>Bacteria</taxon>
        <taxon>Pseudomonadati</taxon>
        <taxon>Pseudomonadota</taxon>
        <taxon>Gammaproteobacteria</taxon>
        <taxon>Enterobacterales</taxon>
        <taxon>Morganellaceae</taxon>
        <taxon>Arsenophonus</taxon>
    </lineage>
</organism>
<dbReference type="PROSITE" id="PS00843">
    <property type="entry name" value="DALA_DALA_LIGASE_1"/>
    <property type="match status" value="1"/>
</dbReference>
<name>A0A3B0M1V5_9GAMM</name>
<dbReference type="GO" id="GO:0071555">
    <property type="term" value="P:cell wall organization"/>
    <property type="evidence" value="ECO:0007669"/>
    <property type="project" value="UniProtKB-KW"/>
</dbReference>
<feature type="domain" description="ATP-grasp" evidence="22">
    <location>
        <begin position="101"/>
        <end position="303"/>
    </location>
</feature>
<keyword evidence="10 21" id="KW-0067">ATP-binding</keyword>
<dbReference type="FunFam" id="3.40.50.20:FF:000013">
    <property type="entry name" value="D-alanine--D-alanine ligase"/>
    <property type="match status" value="1"/>
</dbReference>
<gene>
    <name evidence="18 23" type="primary">ddl</name>
    <name evidence="23" type="ORF">ARTV_2437</name>
</gene>
<dbReference type="InterPro" id="IPR011095">
    <property type="entry name" value="Dala_Dala_lig_C"/>
</dbReference>
<keyword evidence="15 18" id="KW-0961">Cell wall biogenesis/degradation</keyword>
<evidence type="ECO:0000256" key="18">
    <source>
        <dbReference type="HAMAP-Rule" id="MF_00047"/>
    </source>
</evidence>
<dbReference type="PANTHER" id="PTHR23132">
    <property type="entry name" value="D-ALANINE--D-ALANINE LIGASE"/>
    <property type="match status" value="1"/>
</dbReference>
<dbReference type="NCBIfam" id="NF002378">
    <property type="entry name" value="PRK01372.1"/>
    <property type="match status" value="1"/>
</dbReference>
<feature type="active site" evidence="19">
    <location>
        <position position="150"/>
    </location>
</feature>
<dbReference type="SUPFAM" id="SSF56059">
    <property type="entry name" value="Glutathione synthetase ATP-binding domain-like"/>
    <property type="match status" value="1"/>
</dbReference>
<dbReference type="GO" id="GO:0008360">
    <property type="term" value="P:regulation of cell shape"/>
    <property type="evidence" value="ECO:0007669"/>
    <property type="project" value="UniProtKB-KW"/>
</dbReference>
<dbReference type="Gene3D" id="3.40.50.20">
    <property type="match status" value="1"/>
</dbReference>
<dbReference type="NCBIfam" id="TIGR01205">
    <property type="entry name" value="D_ala_D_alaTIGR"/>
    <property type="match status" value="1"/>
</dbReference>
<keyword evidence="6 18" id="KW-0963">Cytoplasm</keyword>
<sequence>MADKVAVLLGGNSAERKVSLQSGEAVVNGLRDAGIDAYPVDIKYFVVIKLKEAGYNRVFIALHGRGGEDGTVQGVLEFLGLPYTGSGVLASSLSMDKLRTKQLWTGIGLPIAPYIALEKQQLAMMSDKMLFESVYHLGLPLIVKPSLEGSSVGMSKVTTLPELRIALEFAFRYNKDVLIEKWLNGPEYTVAIVGEQVLPSIRIQPVGVFYDYDAKYLSNETQYFCPSGLKTEEEQQLNELALAAYKAVGCTGWGRVDVMRDNNGIFYLLEINTSPGMTGHSLVPMAAKQAGMSFSQLVKKILELAK</sequence>
<keyword evidence="14 20" id="KW-0464">Manganese</keyword>
<dbReference type="InterPro" id="IPR000291">
    <property type="entry name" value="D-Ala_lig_Van_CS"/>
</dbReference>
<evidence type="ECO:0000256" key="15">
    <source>
        <dbReference type="ARBA" id="ARBA00023316"/>
    </source>
</evidence>
<evidence type="ECO:0000256" key="21">
    <source>
        <dbReference type="PROSITE-ProRule" id="PRU00409"/>
    </source>
</evidence>
<keyword evidence="9 21" id="KW-0547">Nucleotide-binding</keyword>
<protein>
    <recommendedName>
        <fullName evidence="18">D-alanine--D-alanine ligase</fullName>
        <ecNumber evidence="18">6.3.2.4</ecNumber>
    </recommendedName>
    <alternativeName>
        <fullName evidence="18">D-Ala-D-Ala ligase</fullName>
    </alternativeName>
    <alternativeName>
        <fullName evidence="18">D-alanylalanine synthetase</fullName>
    </alternativeName>
</protein>
<keyword evidence="12 18" id="KW-0133">Cell shape</keyword>
<evidence type="ECO:0000256" key="17">
    <source>
        <dbReference type="ARBA" id="ARBA00060592"/>
    </source>
</evidence>
<accession>A0A3B0M1V5</accession>
<keyword evidence="7 18" id="KW-0436">Ligase</keyword>
<reference evidence="23" key="1">
    <citation type="submission" date="2018-04" db="EMBL/GenBank/DDBJ databases">
        <authorList>
            <person name="Go L.Y."/>
            <person name="Mitchell J.A."/>
        </authorList>
    </citation>
    <scope>NUCLEOTIDE SEQUENCE</scope>
    <source>
        <strain evidence="23">ARTV</strain>
    </source>
</reference>